<evidence type="ECO:0000313" key="1">
    <source>
        <dbReference type="EMBL" id="KAI3758691.1"/>
    </source>
</evidence>
<reference evidence="2" key="1">
    <citation type="journal article" date="2022" name="Mol. Ecol. Resour.">
        <title>The genomes of chicory, endive, great burdock and yacon provide insights into Asteraceae palaeo-polyploidization history and plant inulin production.</title>
        <authorList>
            <person name="Fan W."/>
            <person name="Wang S."/>
            <person name="Wang H."/>
            <person name="Wang A."/>
            <person name="Jiang F."/>
            <person name="Liu H."/>
            <person name="Zhao H."/>
            <person name="Xu D."/>
            <person name="Zhang Y."/>
        </authorList>
    </citation>
    <scope>NUCLEOTIDE SEQUENCE [LARGE SCALE GENOMIC DNA]</scope>
    <source>
        <strain evidence="2">cv. Niubang</strain>
    </source>
</reference>
<keyword evidence="2" id="KW-1185">Reference proteome</keyword>
<proteinExistence type="predicted"/>
<dbReference type="EMBL" id="CM042048">
    <property type="protein sequence ID" value="KAI3758691.1"/>
    <property type="molecule type" value="Genomic_DNA"/>
</dbReference>
<organism evidence="1 2">
    <name type="scientific">Arctium lappa</name>
    <name type="common">Greater burdock</name>
    <name type="synonym">Lappa major</name>
    <dbReference type="NCBI Taxonomy" id="4217"/>
    <lineage>
        <taxon>Eukaryota</taxon>
        <taxon>Viridiplantae</taxon>
        <taxon>Streptophyta</taxon>
        <taxon>Embryophyta</taxon>
        <taxon>Tracheophyta</taxon>
        <taxon>Spermatophyta</taxon>
        <taxon>Magnoliopsida</taxon>
        <taxon>eudicotyledons</taxon>
        <taxon>Gunneridae</taxon>
        <taxon>Pentapetalae</taxon>
        <taxon>asterids</taxon>
        <taxon>campanulids</taxon>
        <taxon>Asterales</taxon>
        <taxon>Asteraceae</taxon>
        <taxon>Carduoideae</taxon>
        <taxon>Cardueae</taxon>
        <taxon>Arctiinae</taxon>
        <taxon>Arctium</taxon>
    </lineage>
</organism>
<comment type="caution">
    <text evidence="1">The sequence shown here is derived from an EMBL/GenBank/DDBJ whole genome shotgun (WGS) entry which is preliminary data.</text>
</comment>
<sequence>MWDQLEKMMMGSKIGNQMKVANCINNYEEFKAKEGESLEATYDRFVSLLNDLSKNKVKKQQMENNVKFLSILQPKQNEEDVEEIIIEKKKYEKIVPDLVALVVERKEKKKKKKMIISDSGEVDSVVSNSDDEESLKQAMILMNRAFQKKFYKKSGSNSQRYSFGSQNYEQKERIEGKKRYEDKKDDDQRYEKKYVNRYEEKKPKKLVKCYNRGKIGHYAKDCRKPKVLNSYYYKNKMQLAKQKEAGKALMAKDDH</sequence>
<protein>
    <submittedName>
        <fullName evidence="1">Uncharacterized protein</fullName>
    </submittedName>
</protein>
<accession>A0ACB9EJ08</accession>
<dbReference type="Proteomes" id="UP001055879">
    <property type="component" value="Linkage Group LG02"/>
</dbReference>
<name>A0ACB9EJ08_ARCLA</name>
<evidence type="ECO:0000313" key="2">
    <source>
        <dbReference type="Proteomes" id="UP001055879"/>
    </source>
</evidence>
<gene>
    <name evidence="1" type="ORF">L6452_06262</name>
</gene>
<reference evidence="1 2" key="2">
    <citation type="journal article" date="2022" name="Mol. Ecol. Resour.">
        <title>The genomes of chicory, endive, great burdock and yacon provide insights into Asteraceae paleo-polyploidization history and plant inulin production.</title>
        <authorList>
            <person name="Fan W."/>
            <person name="Wang S."/>
            <person name="Wang H."/>
            <person name="Wang A."/>
            <person name="Jiang F."/>
            <person name="Liu H."/>
            <person name="Zhao H."/>
            <person name="Xu D."/>
            <person name="Zhang Y."/>
        </authorList>
    </citation>
    <scope>NUCLEOTIDE SEQUENCE [LARGE SCALE GENOMIC DNA]</scope>
    <source>
        <strain evidence="2">cv. Niubang</strain>
    </source>
</reference>